<organism evidence="4 5">
    <name type="scientific">Lactococcus lactis subsp. lactis</name>
    <name type="common">Streptococcus lactis</name>
    <dbReference type="NCBI Taxonomy" id="1360"/>
    <lineage>
        <taxon>Bacteria</taxon>
        <taxon>Bacillati</taxon>
        <taxon>Bacillota</taxon>
        <taxon>Bacilli</taxon>
        <taxon>Lactobacillales</taxon>
        <taxon>Streptococcaceae</taxon>
        <taxon>Lactococcus</taxon>
    </lineage>
</organism>
<proteinExistence type="predicted"/>
<dbReference type="InterPro" id="IPR027994">
    <property type="entry name" value="WxL_dom"/>
</dbReference>
<feature type="compositionally biased region" description="Polar residues" evidence="1">
    <location>
        <begin position="36"/>
        <end position="52"/>
    </location>
</feature>
<feature type="chain" id="PRO_5006891222" evidence="2">
    <location>
        <begin position="25"/>
        <end position="237"/>
    </location>
</feature>
<evidence type="ECO:0000313" key="4">
    <source>
        <dbReference type="EMBL" id="KSU06214.1"/>
    </source>
</evidence>
<protein>
    <submittedName>
        <fullName evidence="4">Extracellular protein</fullName>
    </submittedName>
</protein>
<keyword evidence="2" id="KW-0732">Signal</keyword>
<dbReference type="AlphaFoldDB" id="A0A0V8CY20"/>
<dbReference type="EMBL" id="LKLN01000031">
    <property type="protein sequence ID" value="KSU06214.1"/>
    <property type="molecule type" value="Genomic_DNA"/>
</dbReference>
<feature type="domain" description="WxL" evidence="3">
    <location>
        <begin position="32"/>
        <end position="237"/>
    </location>
</feature>
<reference evidence="5" key="1">
    <citation type="submission" date="2015-10" db="EMBL/GenBank/DDBJ databases">
        <title>Draft Genome Sequences of 11 Lactococcus lactis subspecies cremoris strains.</title>
        <authorList>
            <person name="Wels M."/>
            <person name="Backus L."/>
            <person name="Boekhorst J."/>
            <person name="Dijkstra A."/>
            <person name="Beerthuizen M."/>
            <person name="Kelly W."/>
            <person name="Siezen R."/>
            <person name="Bachmann H."/>
            <person name="Van Hijum S."/>
        </authorList>
    </citation>
    <scope>NUCLEOTIDE SEQUENCE [LARGE SCALE GENOMIC DNA]</scope>
    <source>
        <strain evidence="5">KF282</strain>
    </source>
</reference>
<gene>
    <name evidence="4" type="ORF">KF282_1113</name>
</gene>
<dbReference type="PATRIC" id="fig|1360.105.peg.2053"/>
<sequence length="237" mass="23524">MKKAITLSAATVALLVAGASGASAVSAASTKAEQWDSTGSVSFTANTTTPPDITNPEVPGGTGPGGTPGELAIDYASDLAFGKHEISAKSETYFADADTTAFNGTPVGAFVEMHDLRGLGSGDKNGTQLTVTQVKQFNNGSADLKGAALSFSAGTAANAGGGTYTPNAESGFTLTPGTAQNVMSTDGTTGTYLTSYGKAADYKGNTVGGPISLSVPSGSALAGDFSTTLQWDLTTAP</sequence>
<name>A0A0V8CY20_LACLL</name>
<evidence type="ECO:0000259" key="3">
    <source>
        <dbReference type="Pfam" id="PF13731"/>
    </source>
</evidence>
<evidence type="ECO:0000256" key="1">
    <source>
        <dbReference type="SAM" id="MobiDB-lite"/>
    </source>
</evidence>
<dbReference type="Pfam" id="PF13731">
    <property type="entry name" value="WxL"/>
    <property type="match status" value="1"/>
</dbReference>
<dbReference type="RefSeq" id="WP_081041350.1">
    <property type="nucleotide sequence ID" value="NZ_LKLN01000031.1"/>
</dbReference>
<accession>A0A0V8CY20</accession>
<comment type="caution">
    <text evidence="4">The sequence shown here is derived from an EMBL/GenBank/DDBJ whole genome shotgun (WGS) entry which is preliminary data.</text>
</comment>
<feature type="signal peptide" evidence="2">
    <location>
        <begin position="1"/>
        <end position="24"/>
    </location>
</feature>
<evidence type="ECO:0000313" key="5">
    <source>
        <dbReference type="Proteomes" id="UP000053058"/>
    </source>
</evidence>
<feature type="region of interest" description="Disordered" evidence="1">
    <location>
        <begin position="36"/>
        <end position="69"/>
    </location>
</feature>
<evidence type="ECO:0000256" key="2">
    <source>
        <dbReference type="SAM" id="SignalP"/>
    </source>
</evidence>
<dbReference type="Proteomes" id="UP000053058">
    <property type="component" value="Unassembled WGS sequence"/>
</dbReference>